<keyword evidence="10 14" id="KW-0408">Iron</keyword>
<dbReference type="GO" id="GO:0051539">
    <property type="term" value="F:4 iron, 4 sulfur cluster binding"/>
    <property type="evidence" value="ECO:0007669"/>
    <property type="project" value="UniProtKB-KW"/>
</dbReference>
<comment type="similarity">
    <text evidence="3 14">Belongs to the anaerobic coproporphyrinogen-III oxidase family.</text>
</comment>
<dbReference type="InterPro" id="IPR034505">
    <property type="entry name" value="Coproporphyrinogen-III_oxidase"/>
</dbReference>
<dbReference type="InterPro" id="IPR004558">
    <property type="entry name" value="Coprogen_oxidase_HemN"/>
</dbReference>
<comment type="subunit">
    <text evidence="4">Monomer.</text>
</comment>
<feature type="binding site" evidence="16">
    <location>
        <position position="56"/>
    </location>
    <ligand>
        <name>[4Fe-4S] cluster</name>
        <dbReference type="ChEBI" id="CHEBI:49883"/>
        <note>4Fe-4S-S-AdoMet</note>
    </ligand>
</feature>
<feature type="binding site" evidence="15">
    <location>
        <position position="204"/>
    </location>
    <ligand>
        <name>S-adenosyl-L-methionine</name>
        <dbReference type="ChEBI" id="CHEBI:59789"/>
        <label>2</label>
    </ligand>
</feature>
<dbReference type="PROSITE" id="PS51918">
    <property type="entry name" value="RADICAL_SAM"/>
    <property type="match status" value="1"/>
</dbReference>
<dbReference type="SMART" id="SM00729">
    <property type="entry name" value="Elp3"/>
    <property type="match status" value="1"/>
</dbReference>
<evidence type="ECO:0000256" key="11">
    <source>
        <dbReference type="ARBA" id="ARBA00023014"/>
    </source>
</evidence>
<dbReference type="PIRSF" id="PIRSF000167">
    <property type="entry name" value="HemN"/>
    <property type="match status" value="1"/>
</dbReference>
<evidence type="ECO:0000256" key="3">
    <source>
        <dbReference type="ARBA" id="ARBA00005493"/>
    </source>
</evidence>
<organism evidence="18 19">
    <name type="scientific">Dankookia rubra</name>
    <dbReference type="NCBI Taxonomy" id="1442381"/>
    <lineage>
        <taxon>Bacteria</taxon>
        <taxon>Pseudomonadati</taxon>
        <taxon>Pseudomonadota</taxon>
        <taxon>Alphaproteobacteria</taxon>
        <taxon>Acetobacterales</taxon>
        <taxon>Roseomonadaceae</taxon>
        <taxon>Dankookia</taxon>
    </lineage>
</organism>
<name>A0A4V3AAI9_9PROT</name>
<dbReference type="EC" id="1.3.98.3" evidence="14"/>
<dbReference type="OrthoDB" id="9808022at2"/>
<evidence type="ECO:0000256" key="13">
    <source>
        <dbReference type="ARBA" id="ARBA00048321"/>
    </source>
</evidence>
<evidence type="ECO:0000313" key="18">
    <source>
        <dbReference type="EMBL" id="TDH63495.1"/>
    </source>
</evidence>
<feature type="domain" description="Radical SAM core" evidence="17">
    <location>
        <begin position="41"/>
        <end position="278"/>
    </location>
</feature>
<feature type="binding site" evidence="15">
    <location>
        <position position="140"/>
    </location>
    <ligand>
        <name>S-adenosyl-L-methionine</name>
        <dbReference type="ChEBI" id="CHEBI:59789"/>
        <label>1</label>
    </ligand>
</feature>
<evidence type="ECO:0000256" key="14">
    <source>
        <dbReference type="PIRNR" id="PIRNR000167"/>
    </source>
</evidence>
<dbReference type="NCBIfam" id="TIGR00538">
    <property type="entry name" value="hemN"/>
    <property type="match status" value="1"/>
</dbReference>
<keyword evidence="5 14" id="KW-0004">4Fe-4S</keyword>
<dbReference type="InterPro" id="IPR007197">
    <property type="entry name" value="rSAM"/>
</dbReference>
<feature type="binding site" evidence="15">
    <location>
        <position position="50"/>
    </location>
    <ligand>
        <name>S-adenosyl-L-methionine</name>
        <dbReference type="ChEBI" id="CHEBI:59789"/>
        <label>1</label>
    </ligand>
</feature>
<evidence type="ECO:0000313" key="19">
    <source>
        <dbReference type="Proteomes" id="UP000295096"/>
    </source>
</evidence>
<dbReference type="AlphaFoldDB" id="A0A4V3AAI9"/>
<dbReference type="Proteomes" id="UP000295096">
    <property type="component" value="Unassembled WGS sequence"/>
</dbReference>
<dbReference type="SUPFAM" id="SSF102114">
    <property type="entry name" value="Radical SAM enzymes"/>
    <property type="match status" value="1"/>
</dbReference>
<evidence type="ECO:0000256" key="15">
    <source>
        <dbReference type="PIRSR" id="PIRSR000167-1"/>
    </source>
</evidence>
<dbReference type="InterPro" id="IPR010723">
    <property type="entry name" value="HemN_C"/>
</dbReference>
<keyword evidence="11 14" id="KW-0411">Iron-sulfur</keyword>
<keyword evidence="9 14" id="KW-0560">Oxidoreductase</keyword>
<comment type="subcellular location">
    <subcellularLocation>
        <location evidence="1 14">Cytoplasm</location>
    </subcellularLocation>
</comment>
<feature type="binding site" evidence="15">
    <location>
        <position position="324"/>
    </location>
    <ligand>
        <name>S-adenosyl-L-methionine</name>
        <dbReference type="ChEBI" id="CHEBI:59789"/>
        <label>1</label>
    </ligand>
</feature>
<evidence type="ECO:0000256" key="2">
    <source>
        <dbReference type="ARBA" id="ARBA00004785"/>
    </source>
</evidence>
<accession>A0A4V3AAI9</accession>
<evidence type="ECO:0000256" key="1">
    <source>
        <dbReference type="ARBA" id="ARBA00004496"/>
    </source>
</evidence>
<dbReference type="Pfam" id="PF04055">
    <property type="entry name" value="Radical_SAM"/>
    <property type="match status" value="1"/>
</dbReference>
<dbReference type="RefSeq" id="WP_133287792.1">
    <property type="nucleotide sequence ID" value="NZ_SMSJ01000005.1"/>
</dbReference>
<dbReference type="EMBL" id="SMSJ01000005">
    <property type="protein sequence ID" value="TDH63495.1"/>
    <property type="molecule type" value="Genomic_DNA"/>
</dbReference>
<dbReference type="PANTHER" id="PTHR13932">
    <property type="entry name" value="COPROPORPHYRINIGEN III OXIDASE"/>
    <property type="match status" value="1"/>
</dbReference>
<evidence type="ECO:0000256" key="16">
    <source>
        <dbReference type="PIRSR" id="PIRSR000167-2"/>
    </source>
</evidence>
<evidence type="ECO:0000256" key="6">
    <source>
        <dbReference type="ARBA" id="ARBA00022490"/>
    </source>
</evidence>
<feature type="binding site" evidence="15">
    <location>
        <begin position="62"/>
        <end position="64"/>
    </location>
    <ligand>
        <name>S-adenosyl-L-methionine</name>
        <dbReference type="ChEBI" id="CHEBI:59789"/>
        <label>2</label>
    </ligand>
</feature>
<comment type="cofactor">
    <cofactor evidence="14 16">
        <name>[4Fe-4S] cluster</name>
        <dbReference type="ChEBI" id="CHEBI:49883"/>
    </cofactor>
    <text evidence="14 16">Binds 1 [4Fe-4S] cluster. The cluster is coordinated with 3 cysteines and an exchangeable S-adenosyl-L-methionine.</text>
</comment>
<comment type="pathway">
    <text evidence="2 14">Porphyrin-containing compound metabolism; protoporphyrin-IX biosynthesis; protoporphyrinogen-IX from coproporphyrinogen-III (AdoMet route): step 1/1.</text>
</comment>
<dbReference type="CDD" id="cd01335">
    <property type="entry name" value="Radical_SAM"/>
    <property type="match status" value="1"/>
</dbReference>
<keyword evidence="12 14" id="KW-0627">Porphyrin biosynthesis</keyword>
<dbReference type="InterPro" id="IPR013785">
    <property type="entry name" value="Aldolase_TIM"/>
</dbReference>
<protein>
    <recommendedName>
        <fullName evidence="14">Coproporphyrinogen-III oxidase</fullName>
        <ecNumber evidence="14">1.3.98.3</ecNumber>
    </recommendedName>
</protein>
<feature type="binding site" evidence="16">
    <location>
        <position position="63"/>
    </location>
    <ligand>
        <name>[4Fe-4S] cluster</name>
        <dbReference type="ChEBI" id="CHEBI:49883"/>
        <note>4Fe-4S-S-AdoMet</note>
    </ligand>
</feature>
<dbReference type="Gene3D" id="3.20.20.70">
    <property type="entry name" value="Aldolase class I"/>
    <property type="match status" value="1"/>
</dbReference>
<evidence type="ECO:0000256" key="7">
    <source>
        <dbReference type="ARBA" id="ARBA00022691"/>
    </source>
</evidence>
<keyword evidence="7 14" id="KW-0949">S-adenosyl-L-methionine</keyword>
<keyword evidence="8 14" id="KW-0479">Metal-binding</keyword>
<comment type="caution">
    <text evidence="18">The sequence shown here is derived from an EMBL/GenBank/DDBJ whole genome shotgun (WGS) entry which is preliminary data.</text>
</comment>
<feature type="binding site" evidence="15">
    <location>
        <position position="238"/>
    </location>
    <ligand>
        <name>S-adenosyl-L-methionine</name>
        <dbReference type="ChEBI" id="CHEBI:59789"/>
        <label>2</label>
    </ligand>
</feature>
<evidence type="ECO:0000256" key="4">
    <source>
        <dbReference type="ARBA" id="ARBA00011245"/>
    </source>
</evidence>
<feature type="binding site" evidence="15">
    <location>
        <position position="107"/>
    </location>
    <ligand>
        <name>S-adenosyl-L-methionine</name>
        <dbReference type="ChEBI" id="CHEBI:59789"/>
        <label>1</label>
    </ligand>
</feature>
<dbReference type="GO" id="GO:0005737">
    <property type="term" value="C:cytoplasm"/>
    <property type="evidence" value="ECO:0007669"/>
    <property type="project" value="UniProtKB-SubCell"/>
</dbReference>
<keyword evidence="6 14" id="KW-0963">Cytoplasm</keyword>
<sequence length="444" mass="47120">MSKPIPIGYALANLPRYTSYPTAPHFGPLGDAEYRGWLAGIRPEHPLSLYLHIPYCASLCWYCGCHTTVTRNEGRIARYGAALLREAALLQAALPAHAGVAAIHLGGGTPSTLGAAGLRTLLAGLRGTFGIRPDAELAIELDPRVLDEEIVAALAEGGITRASFGVQDIDPAVQRRIGRTQPQETVARGIGWLRAAGIRGINLDLMYGLPGQTGAQVAATARFAAQLGADRVAVFGYAHVPWMKPHQNAIHTEDLPGALERLRQAETAEQVLVAAGYEAIGLDHFARPEDPIAAAARGGALRRNFQGYTTDAAPVLLGMGTSSIGGIEAAGYAQNEPNERRWVAAVEAGTLPIRRGRAVTAEDRLRRHCIERVMCDFALDLAALPPALVAEVRPALAALEADGLLDLTPDLLRVTDAGRRHVRHVAACFDAYLGTGAGRHSAAV</sequence>
<dbReference type="Gene3D" id="1.10.10.920">
    <property type="match status" value="1"/>
</dbReference>
<evidence type="ECO:0000256" key="5">
    <source>
        <dbReference type="ARBA" id="ARBA00022485"/>
    </source>
</evidence>
<gene>
    <name evidence="18" type="primary">hemN</name>
    <name evidence="18" type="ORF">E2C06_06600</name>
</gene>
<dbReference type="InterPro" id="IPR006638">
    <property type="entry name" value="Elp3/MiaA/NifB-like_rSAM"/>
</dbReference>
<evidence type="ECO:0000256" key="8">
    <source>
        <dbReference type="ARBA" id="ARBA00022723"/>
    </source>
</evidence>
<evidence type="ECO:0000256" key="9">
    <source>
        <dbReference type="ARBA" id="ARBA00023002"/>
    </source>
</evidence>
<dbReference type="SFLD" id="SFLDS00029">
    <property type="entry name" value="Radical_SAM"/>
    <property type="match status" value="1"/>
</dbReference>
<evidence type="ECO:0000259" key="17">
    <source>
        <dbReference type="PROSITE" id="PS51918"/>
    </source>
</evidence>
<dbReference type="SFLD" id="SFLDG01065">
    <property type="entry name" value="anaerobic_coproporphyrinogen-I"/>
    <property type="match status" value="1"/>
</dbReference>
<dbReference type="GO" id="GO:0046872">
    <property type="term" value="F:metal ion binding"/>
    <property type="evidence" value="ECO:0007669"/>
    <property type="project" value="UniProtKB-KW"/>
</dbReference>
<dbReference type="GO" id="GO:0004109">
    <property type="term" value="F:coproporphyrinogen oxidase activity"/>
    <property type="evidence" value="ECO:0007669"/>
    <property type="project" value="InterPro"/>
</dbReference>
<dbReference type="GO" id="GO:0051989">
    <property type="term" value="F:coproporphyrinogen dehydrogenase activity"/>
    <property type="evidence" value="ECO:0007669"/>
    <property type="project" value="UniProtKB-EC"/>
</dbReference>
<feature type="binding site" evidence="16">
    <location>
        <position position="60"/>
    </location>
    <ligand>
        <name>[4Fe-4S] cluster</name>
        <dbReference type="ChEBI" id="CHEBI:49883"/>
        <note>4Fe-4S-S-AdoMet</note>
    </ligand>
</feature>
<feature type="binding site" evidence="15">
    <location>
        <begin position="108"/>
        <end position="109"/>
    </location>
    <ligand>
        <name>S-adenosyl-L-methionine</name>
        <dbReference type="ChEBI" id="CHEBI:59789"/>
        <label>2</label>
    </ligand>
</feature>
<dbReference type="Pfam" id="PF06969">
    <property type="entry name" value="HemN_C"/>
    <property type="match status" value="1"/>
</dbReference>
<feature type="binding site" evidence="15">
    <location>
        <position position="179"/>
    </location>
    <ligand>
        <name>S-adenosyl-L-methionine</name>
        <dbReference type="ChEBI" id="CHEBI:59789"/>
        <label>2</label>
    </ligand>
</feature>
<dbReference type="InterPro" id="IPR058240">
    <property type="entry name" value="rSAM_sf"/>
</dbReference>
<dbReference type="PANTHER" id="PTHR13932:SF6">
    <property type="entry name" value="OXYGEN-INDEPENDENT COPROPORPHYRINOGEN III OXIDASE"/>
    <property type="match status" value="1"/>
</dbReference>
<dbReference type="GO" id="GO:0006782">
    <property type="term" value="P:protoporphyrinogen IX biosynthetic process"/>
    <property type="evidence" value="ECO:0007669"/>
    <property type="project" value="UniProtKB-UniPathway"/>
</dbReference>
<comment type="catalytic activity">
    <reaction evidence="13 14">
        <text>coproporphyrinogen III + 2 S-adenosyl-L-methionine = protoporphyrinogen IX + 2 5'-deoxyadenosine + 2 L-methionine + 2 CO2</text>
        <dbReference type="Rhea" id="RHEA:15425"/>
        <dbReference type="ChEBI" id="CHEBI:16526"/>
        <dbReference type="ChEBI" id="CHEBI:17319"/>
        <dbReference type="ChEBI" id="CHEBI:57307"/>
        <dbReference type="ChEBI" id="CHEBI:57309"/>
        <dbReference type="ChEBI" id="CHEBI:57844"/>
        <dbReference type="ChEBI" id="CHEBI:59789"/>
        <dbReference type="EC" id="1.3.98.3"/>
    </reaction>
</comment>
<feature type="binding site" evidence="15">
    <location>
        <position position="167"/>
    </location>
    <ligand>
        <name>S-adenosyl-L-methionine</name>
        <dbReference type="ChEBI" id="CHEBI:59789"/>
        <label>2</label>
    </ligand>
</feature>
<proteinExistence type="inferred from homology"/>
<reference evidence="18 19" key="1">
    <citation type="journal article" date="2016" name="J. Microbiol.">
        <title>Dankookia rubra gen. nov., sp. nov., an alphaproteobacterium isolated from sediment of a shallow stream.</title>
        <authorList>
            <person name="Kim W.H."/>
            <person name="Kim D.H."/>
            <person name="Kang K."/>
            <person name="Ahn T.Y."/>
        </authorList>
    </citation>
    <scope>NUCLEOTIDE SEQUENCE [LARGE SCALE GENOMIC DNA]</scope>
    <source>
        <strain evidence="18 19">JCM30602</strain>
    </source>
</reference>
<evidence type="ECO:0000256" key="12">
    <source>
        <dbReference type="ARBA" id="ARBA00023244"/>
    </source>
</evidence>
<dbReference type="UniPathway" id="UPA00251">
    <property type="reaction ID" value="UER00323"/>
</dbReference>
<keyword evidence="19" id="KW-1185">Reference proteome</keyword>
<evidence type="ECO:0000256" key="10">
    <source>
        <dbReference type="ARBA" id="ARBA00023004"/>
    </source>
</evidence>